<dbReference type="InterPro" id="IPR011701">
    <property type="entry name" value="MFS"/>
</dbReference>
<dbReference type="InterPro" id="IPR020846">
    <property type="entry name" value="MFS_dom"/>
</dbReference>
<keyword evidence="5 7" id="KW-0472">Membrane</keyword>
<protein>
    <recommendedName>
        <fullName evidence="8">Major facilitator superfamily (MFS) profile domain-containing protein</fullName>
    </recommendedName>
</protein>
<feature type="transmembrane region" description="Helical" evidence="7">
    <location>
        <begin position="254"/>
        <end position="277"/>
    </location>
</feature>
<dbReference type="Pfam" id="PF07690">
    <property type="entry name" value="MFS_1"/>
    <property type="match status" value="1"/>
</dbReference>
<feature type="transmembrane region" description="Helical" evidence="7">
    <location>
        <begin position="148"/>
        <end position="170"/>
    </location>
</feature>
<accession>A0A2B7XN41</accession>
<comment type="subcellular location">
    <subcellularLocation>
        <location evidence="1">Membrane</location>
        <topology evidence="1">Multi-pass membrane protein</topology>
    </subcellularLocation>
</comment>
<evidence type="ECO:0000313" key="9">
    <source>
        <dbReference type="EMBL" id="PGH10191.1"/>
    </source>
</evidence>
<dbReference type="PANTHER" id="PTHR23504">
    <property type="entry name" value="MAJOR FACILITATOR SUPERFAMILY DOMAIN-CONTAINING PROTEIN 10"/>
    <property type="match status" value="1"/>
</dbReference>
<feature type="domain" description="Major facilitator superfamily (MFS) profile" evidence="8">
    <location>
        <begin position="1"/>
        <end position="462"/>
    </location>
</feature>
<keyword evidence="10" id="KW-1185">Reference proteome</keyword>
<sequence length="583" mass="63890">MVRSLGVHESEVAKWVGFTSAVFSICQSITAVPWGYVSDRVGRKPIIIWGLFATMTFSVMFGASTSLTMAILTRACIGLGNGNVGIIRTIVAELVPQKELQPRAFSLMPLVWTVGSIFGPALGGALANPVENHPKLFGNSKLLRKYPYLLPNLAVSIFFIVGIVIGFLFLEETLATKKHQRDCGLVLGDMLTRPCMGKRRKPVRGSKHGNRDETTPLLGSDSVDPDMEHNVSVAKEPPTKAPKWSQILSLQSNLILLTYAALALHTLAFDALFPVFLDYPIRDIENDPAVKLPFKFVSGFGMDAQAIGILYTVNGIFGMFVQFLIFPYVAQRYGILRCLKVSSLAFPLMYFLTPFAALFSTNTARMIAVFILLCGKLAFVVFAFPSCTILLTNSAPSLRVLGTLNGVATSVSGIGRALGPAFIGGVYSFGVKRGYMIIPWWTMAAVGCLSAVPMFWIEEQDRLSSGDKEDDKEEDVAVVGFERDANDRDPLVGDDSRNDNDDYDYDVDVDVDRTPVDTGLRNEYLEVDDPPPEASKDYTLRTPSAKSNNTVTQNDAPAEAATNDHHHTPSPTIDEFSSSIRER</sequence>
<feature type="transmembrane region" description="Helical" evidence="7">
    <location>
        <begin position="12"/>
        <end position="34"/>
    </location>
</feature>
<feature type="transmembrane region" description="Helical" evidence="7">
    <location>
        <begin position="398"/>
        <end position="418"/>
    </location>
</feature>
<feature type="transmembrane region" description="Helical" evidence="7">
    <location>
        <begin position="46"/>
        <end position="72"/>
    </location>
</feature>
<dbReference type="PANTHER" id="PTHR23504:SF8">
    <property type="entry name" value="TRANSPORTER, PUTATIVE (AFU_ORTHOLOGUE AFUA_1G03730)-RELATED"/>
    <property type="match status" value="1"/>
</dbReference>
<feature type="compositionally biased region" description="Basic and acidic residues" evidence="6">
    <location>
        <begin position="481"/>
        <end position="500"/>
    </location>
</feature>
<feature type="compositionally biased region" description="Polar residues" evidence="6">
    <location>
        <begin position="541"/>
        <end position="555"/>
    </location>
</feature>
<dbReference type="GO" id="GO:0022857">
    <property type="term" value="F:transmembrane transporter activity"/>
    <property type="evidence" value="ECO:0007669"/>
    <property type="project" value="InterPro"/>
</dbReference>
<feature type="transmembrane region" description="Helical" evidence="7">
    <location>
        <begin position="366"/>
        <end position="391"/>
    </location>
</feature>
<feature type="region of interest" description="Disordered" evidence="6">
    <location>
        <begin position="463"/>
        <end position="583"/>
    </location>
</feature>
<dbReference type="AlphaFoldDB" id="A0A2B7XN41"/>
<dbReference type="CDD" id="cd17330">
    <property type="entry name" value="MFS_SLC46_TetA_like"/>
    <property type="match status" value="1"/>
</dbReference>
<feature type="transmembrane region" description="Helical" evidence="7">
    <location>
        <begin position="438"/>
        <end position="457"/>
    </location>
</feature>
<dbReference type="PROSITE" id="PS50850">
    <property type="entry name" value="MFS"/>
    <property type="match status" value="1"/>
</dbReference>
<evidence type="ECO:0000256" key="5">
    <source>
        <dbReference type="ARBA" id="ARBA00023136"/>
    </source>
</evidence>
<feature type="transmembrane region" description="Helical" evidence="7">
    <location>
        <begin position="341"/>
        <end position="360"/>
    </location>
</feature>
<keyword evidence="4 7" id="KW-1133">Transmembrane helix</keyword>
<dbReference type="Proteomes" id="UP000224634">
    <property type="component" value="Unassembled WGS sequence"/>
</dbReference>
<reference evidence="9 10" key="1">
    <citation type="submission" date="2017-10" db="EMBL/GenBank/DDBJ databases">
        <title>Comparative genomics in systemic dimorphic fungi from Ajellomycetaceae.</title>
        <authorList>
            <person name="Munoz J.F."/>
            <person name="Mcewen J.G."/>
            <person name="Clay O.K."/>
            <person name="Cuomo C.A."/>
        </authorList>
    </citation>
    <scope>NUCLEOTIDE SEQUENCE [LARGE SCALE GENOMIC DNA]</scope>
    <source>
        <strain evidence="9 10">UAMH7299</strain>
    </source>
</reference>
<feature type="compositionally biased region" description="Basic residues" evidence="6">
    <location>
        <begin position="197"/>
        <end position="208"/>
    </location>
</feature>
<evidence type="ECO:0000256" key="4">
    <source>
        <dbReference type="ARBA" id="ARBA00022989"/>
    </source>
</evidence>
<feature type="transmembrane region" description="Helical" evidence="7">
    <location>
        <begin position="107"/>
        <end position="128"/>
    </location>
</feature>
<feature type="compositionally biased region" description="Polar residues" evidence="6">
    <location>
        <begin position="569"/>
        <end position="583"/>
    </location>
</feature>
<keyword evidence="3 7" id="KW-0812">Transmembrane</keyword>
<dbReference type="Gene3D" id="1.20.1250.20">
    <property type="entry name" value="MFS general substrate transporter like domains"/>
    <property type="match status" value="1"/>
</dbReference>
<gene>
    <name evidence="9" type="ORF">AJ80_07550</name>
</gene>
<dbReference type="SUPFAM" id="SSF103473">
    <property type="entry name" value="MFS general substrate transporter"/>
    <property type="match status" value="1"/>
</dbReference>
<proteinExistence type="predicted"/>
<dbReference type="EMBL" id="PDNA01000148">
    <property type="protein sequence ID" value="PGH10191.1"/>
    <property type="molecule type" value="Genomic_DNA"/>
</dbReference>
<organism evidence="9 10">
    <name type="scientific">Polytolypa hystricis (strain UAMH7299)</name>
    <dbReference type="NCBI Taxonomy" id="1447883"/>
    <lineage>
        <taxon>Eukaryota</taxon>
        <taxon>Fungi</taxon>
        <taxon>Dikarya</taxon>
        <taxon>Ascomycota</taxon>
        <taxon>Pezizomycotina</taxon>
        <taxon>Eurotiomycetes</taxon>
        <taxon>Eurotiomycetidae</taxon>
        <taxon>Onygenales</taxon>
        <taxon>Onygenales incertae sedis</taxon>
        <taxon>Polytolypa</taxon>
    </lineage>
</organism>
<evidence type="ECO:0000256" key="7">
    <source>
        <dbReference type="SAM" id="Phobius"/>
    </source>
</evidence>
<dbReference type="GO" id="GO:0016020">
    <property type="term" value="C:membrane"/>
    <property type="evidence" value="ECO:0007669"/>
    <property type="project" value="UniProtKB-SubCell"/>
</dbReference>
<feature type="transmembrane region" description="Helical" evidence="7">
    <location>
        <begin position="306"/>
        <end position="329"/>
    </location>
</feature>
<evidence type="ECO:0000256" key="6">
    <source>
        <dbReference type="SAM" id="MobiDB-lite"/>
    </source>
</evidence>
<evidence type="ECO:0000259" key="8">
    <source>
        <dbReference type="PROSITE" id="PS50850"/>
    </source>
</evidence>
<feature type="region of interest" description="Disordered" evidence="6">
    <location>
        <begin position="197"/>
        <end position="221"/>
    </location>
</feature>
<evidence type="ECO:0000256" key="2">
    <source>
        <dbReference type="ARBA" id="ARBA00022448"/>
    </source>
</evidence>
<name>A0A2B7XN41_POLH7</name>
<evidence type="ECO:0000313" key="10">
    <source>
        <dbReference type="Proteomes" id="UP000224634"/>
    </source>
</evidence>
<evidence type="ECO:0000256" key="3">
    <source>
        <dbReference type="ARBA" id="ARBA00022692"/>
    </source>
</evidence>
<evidence type="ECO:0000256" key="1">
    <source>
        <dbReference type="ARBA" id="ARBA00004141"/>
    </source>
</evidence>
<keyword evidence="2" id="KW-0813">Transport</keyword>
<dbReference type="InterPro" id="IPR036259">
    <property type="entry name" value="MFS_trans_sf"/>
</dbReference>
<comment type="caution">
    <text evidence="9">The sequence shown here is derived from an EMBL/GenBank/DDBJ whole genome shotgun (WGS) entry which is preliminary data.</text>
</comment>
<dbReference type="OrthoDB" id="10262656at2759"/>